<sequence>MLCPSFSVSFSSFLACCLMSSFSLSGRLSCPFLLLVFHPSFLPSSAMSLFSFLYSLYYFSYLFPCLLALLEPSFLFLFGPYLHLSPFWVEAHWFDLEVS</sequence>
<reference evidence="2 3" key="1">
    <citation type="submission" date="2021-06" db="EMBL/GenBank/DDBJ databases">
        <authorList>
            <person name="Palmer J.M."/>
        </authorList>
    </citation>
    <scope>NUCLEOTIDE SEQUENCE [LARGE SCALE GENOMIC DNA]</scope>
    <source>
        <strain evidence="2 3">GA_2019</strain>
        <tissue evidence="2">Muscle</tissue>
    </source>
</reference>
<keyword evidence="1" id="KW-0812">Transmembrane</keyword>
<evidence type="ECO:0000313" key="2">
    <source>
        <dbReference type="EMBL" id="MEQ2166989.1"/>
    </source>
</evidence>
<feature type="transmembrane region" description="Helical" evidence="1">
    <location>
        <begin position="58"/>
        <end position="78"/>
    </location>
</feature>
<evidence type="ECO:0000313" key="3">
    <source>
        <dbReference type="Proteomes" id="UP001476798"/>
    </source>
</evidence>
<gene>
    <name evidence="2" type="ORF">GOODEAATRI_034213</name>
</gene>
<keyword evidence="1" id="KW-0472">Membrane</keyword>
<dbReference type="EMBL" id="JAHRIO010028235">
    <property type="protein sequence ID" value="MEQ2166989.1"/>
    <property type="molecule type" value="Genomic_DNA"/>
</dbReference>
<keyword evidence="3" id="KW-1185">Reference proteome</keyword>
<accession>A0ABV0N6G9</accession>
<feature type="transmembrane region" description="Helical" evidence="1">
    <location>
        <begin position="32"/>
        <end position="52"/>
    </location>
</feature>
<keyword evidence="1" id="KW-1133">Transmembrane helix</keyword>
<proteinExistence type="predicted"/>
<comment type="caution">
    <text evidence="2">The sequence shown here is derived from an EMBL/GenBank/DDBJ whole genome shotgun (WGS) entry which is preliminary data.</text>
</comment>
<organism evidence="2 3">
    <name type="scientific">Goodea atripinnis</name>
    <dbReference type="NCBI Taxonomy" id="208336"/>
    <lineage>
        <taxon>Eukaryota</taxon>
        <taxon>Metazoa</taxon>
        <taxon>Chordata</taxon>
        <taxon>Craniata</taxon>
        <taxon>Vertebrata</taxon>
        <taxon>Euteleostomi</taxon>
        <taxon>Actinopterygii</taxon>
        <taxon>Neopterygii</taxon>
        <taxon>Teleostei</taxon>
        <taxon>Neoteleostei</taxon>
        <taxon>Acanthomorphata</taxon>
        <taxon>Ovalentaria</taxon>
        <taxon>Atherinomorphae</taxon>
        <taxon>Cyprinodontiformes</taxon>
        <taxon>Goodeidae</taxon>
        <taxon>Goodea</taxon>
    </lineage>
</organism>
<evidence type="ECO:0000256" key="1">
    <source>
        <dbReference type="SAM" id="Phobius"/>
    </source>
</evidence>
<protein>
    <submittedName>
        <fullName evidence="2">Uncharacterized protein</fullName>
    </submittedName>
</protein>
<dbReference type="Proteomes" id="UP001476798">
    <property type="component" value="Unassembled WGS sequence"/>
</dbReference>
<name>A0ABV0N6G9_9TELE</name>